<keyword evidence="5" id="KW-1185">Reference proteome</keyword>
<dbReference type="InterPro" id="IPR001680">
    <property type="entry name" value="WD40_rpt"/>
</dbReference>
<dbReference type="InterPro" id="IPR036322">
    <property type="entry name" value="WD40_repeat_dom_sf"/>
</dbReference>
<dbReference type="InterPro" id="IPR015943">
    <property type="entry name" value="WD40/YVTN_repeat-like_dom_sf"/>
</dbReference>
<keyword evidence="2" id="KW-0677">Repeat</keyword>
<dbReference type="EMBL" id="FNCN01000001">
    <property type="protein sequence ID" value="SDG00964.1"/>
    <property type="molecule type" value="Genomic_DNA"/>
</dbReference>
<evidence type="ECO:0000256" key="1">
    <source>
        <dbReference type="ARBA" id="ARBA00022574"/>
    </source>
</evidence>
<dbReference type="SUPFAM" id="SSF50978">
    <property type="entry name" value="WD40 repeat-like"/>
    <property type="match status" value="1"/>
</dbReference>
<dbReference type="PROSITE" id="PS50082">
    <property type="entry name" value="WD_REPEATS_2"/>
    <property type="match status" value="1"/>
</dbReference>
<evidence type="ECO:0000256" key="3">
    <source>
        <dbReference type="PROSITE-ProRule" id="PRU00221"/>
    </source>
</evidence>
<accession>A0A1G7QR71</accession>
<dbReference type="PROSITE" id="PS00678">
    <property type="entry name" value="WD_REPEATS_1"/>
    <property type="match status" value="1"/>
</dbReference>
<sequence>MLDAEPLAVVGREKGTVQFWNPVTGQPRSEPLAGRDQPVYSVALTGLIAVSSSVDGTLRTWDLTTDPPTSNRLGASRHTS</sequence>
<protein>
    <submittedName>
        <fullName evidence="4">Uncharacterized protein</fullName>
    </submittedName>
</protein>
<dbReference type="Gene3D" id="2.130.10.10">
    <property type="entry name" value="YVTN repeat-like/Quinoprotein amine dehydrogenase"/>
    <property type="match status" value="1"/>
</dbReference>
<evidence type="ECO:0000313" key="5">
    <source>
        <dbReference type="Proteomes" id="UP000198923"/>
    </source>
</evidence>
<keyword evidence="1 3" id="KW-0853">WD repeat</keyword>
<feature type="repeat" description="WD" evidence="3">
    <location>
        <begin position="32"/>
        <end position="71"/>
    </location>
</feature>
<dbReference type="AlphaFoldDB" id="A0A1G7QR71"/>
<dbReference type="InterPro" id="IPR019775">
    <property type="entry name" value="WD40_repeat_CS"/>
</dbReference>
<reference evidence="4 5" key="1">
    <citation type="submission" date="2016-10" db="EMBL/GenBank/DDBJ databases">
        <authorList>
            <person name="de Groot N.N."/>
        </authorList>
    </citation>
    <scope>NUCLEOTIDE SEQUENCE [LARGE SCALE GENOMIC DNA]</scope>
    <source>
        <strain evidence="4 5">CPCC 201354</strain>
    </source>
</reference>
<proteinExistence type="predicted"/>
<dbReference type="Proteomes" id="UP000198923">
    <property type="component" value="Unassembled WGS sequence"/>
</dbReference>
<evidence type="ECO:0000313" key="4">
    <source>
        <dbReference type="EMBL" id="SDG00964.1"/>
    </source>
</evidence>
<gene>
    <name evidence="4" type="ORF">SAMN05421505_10189</name>
</gene>
<name>A0A1G7QR71_9ACTN</name>
<organism evidence="4 5">
    <name type="scientific">Sinosporangium album</name>
    <dbReference type="NCBI Taxonomy" id="504805"/>
    <lineage>
        <taxon>Bacteria</taxon>
        <taxon>Bacillati</taxon>
        <taxon>Actinomycetota</taxon>
        <taxon>Actinomycetes</taxon>
        <taxon>Streptosporangiales</taxon>
        <taxon>Streptosporangiaceae</taxon>
        <taxon>Sinosporangium</taxon>
    </lineage>
</organism>
<evidence type="ECO:0000256" key="2">
    <source>
        <dbReference type="ARBA" id="ARBA00022737"/>
    </source>
</evidence>